<evidence type="ECO:0000313" key="2">
    <source>
        <dbReference type="Proteomes" id="UP001179280"/>
    </source>
</evidence>
<name>A0ABS2SSE1_9BACI</name>
<reference evidence="1" key="1">
    <citation type="submission" date="2021-01" db="EMBL/GenBank/DDBJ databases">
        <title>Genomic Encyclopedia of Type Strains, Phase IV (KMG-IV): sequencing the most valuable type-strain genomes for metagenomic binning, comparative biology and taxonomic classification.</title>
        <authorList>
            <person name="Goeker M."/>
        </authorList>
    </citation>
    <scope>NUCLEOTIDE SEQUENCE</scope>
    <source>
        <strain evidence="1">DSM 21943</strain>
    </source>
</reference>
<organism evidence="1 2">
    <name type="scientific">Shouchella xiaoxiensis</name>
    <dbReference type="NCBI Taxonomy" id="766895"/>
    <lineage>
        <taxon>Bacteria</taxon>
        <taxon>Bacillati</taxon>
        <taxon>Bacillota</taxon>
        <taxon>Bacilli</taxon>
        <taxon>Bacillales</taxon>
        <taxon>Bacillaceae</taxon>
        <taxon>Shouchella</taxon>
    </lineage>
</organism>
<protein>
    <submittedName>
        <fullName evidence="1">Glycerol kinase</fullName>
    </submittedName>
</protein>
<dbReference type="InterPro" id="IPR043129">
    <property type="entry name" value="ATPase_NBD"/>
</dbReference>
<evidence type="ECO:0000313" key="1">
    <source>
        <dbReference type="EMBL" id="MBM7837429.1"/>
    </source>
</evidence>
<sequence>MTASATLSIDQGTTSTRYIIFNQKGEWRYTEIRKKFPELDE</sequence>
<dbReference type="RefSeq" id="WP_275582672.1">
    <property type="nucleotide sequence ID" value="NZ_JAFBCV010000001.1"/>
</dbReference>
<gene>
    <name evidence="1" type="ORF">JOC54_000660</name>
</gene>
<keyword evidence="1" id="KW-0418">Kinase</keyword>
<keyword evidence="1" id="KW-0808">Transferase</keyword>
<dbReference type="EMBL" id="JAFBCV010000001">
    <property type="protein sequence ID" value="MBM7837429.1"/>
    <property type="molecule type" value="Genomic_DNA"/>
</dbReference>
<accession>A0ABS2SSE1</accession>
<dbReference type="GO" id="GO:0016301">
    <property type="term" value="F:kinase activity"/>
    <property type="evidence" value="ECO:0007669"/>
    <property type="project" value="UniProtKB-KW"/>
</dbReference>
<dbReference type="Proteomes" id="UP001179280">
    <property type="component" value="Unassembled WGS sequence"/>
</dbReference>
<dbReference type="SUPFAM" id="SSF53067">
    <property type="entry name" value="Actin-like ATPase domain"/>
    <property type="match status" value="1"/>
</dbReference>
<keyword evidence="2" id="KW-1185">Reference proteome</keyword>
<proteinExistence type="predicted"/>
<comment type="caution">
    <text evidence="1">The sequence shown here is derived from an EMBL/GenBank/DDBJ whole genome shotgun (WGS) entry which is preliminary data.</text>
</comment>